<feature type="domain" description="NACHT" evidence="7">
    <location>
        <begin position="271"/>
        <end position="390"/>
    </location>
</feature>
<dbReference type="SUPFAM" id="SSF52540">
    <property type="entry name" value="P-loop containing nucleoside triphosphate hydrolases"/>
    <property type="match status" value="1"/>
</dbReference>
<dbReference type="Proteomes" id="UP000663193">
    <property type="component" value="Chromosome 4"/>
</dbReference>
<dbReference type="Pfam" id="PF24883">
    <property type="entry name" value="NPHP3_N"/>
    <property type="match status" value="1"/>
</dbReference>
<dbReference type="PROSITE" id="PS50157">
    <property type="entry name" value="ZINC_FINGER_C2H2_2"/>
    <property type="match status" value="2"/>
</dbReference>
<keyword evidence="1" id="KW-0479">Metal-binding</keyword>
<dbReference type="InterPro" id="IPR036236">
    <property type="entry name" value="Znf_C2H2_sf"/>
</dbReference>
<dbReference type="PANTHER" id="PTHR10039">
    <property type="entry name" value="AMELOGENIN"/>
    <property type="match status" value="1"/>
</dbReference>
<dbReference type="PROSITE" id="PS00028">
    <property type="entry name" value="ZINC_FINGER_C2H2_1"/>
    <property type="match status" value="2"/>
</dbReference>
<dbReference type="InterPro" id="IPR013087">
    <property type="entry name" value="Znf_C2H2_type"/>
</dbReference>
<evidence type="ECO:0000256" key="2">
    <source>
        <dbReference type="ARBA" id="ARBA00022737"/>
    </source>
</evidence>
<evidence type="ECO:0000259" key="7">
    <source>
        <dbReference type="PROSITE" id="PS50837"/>
    </source>
</evidence>
<dbReference type="Pfam" id="PF00096">
    <property type="entry name" value="zf-C2H2"/>
    <property type="match status" value="2"/>
</dbReference>
<accession>A0A7U2F0G8</accession>
<evidence type="ECO:0000256" key="5">
    <source>
        <dbReference type="PROSITE-ProRule" id="PRU00042"/>
    </source>
</evidence>
<dbReference type="Pfam" id="PF22939">
    <property type="entry name" value="WHD_GPIID"/>
    <property type="match status" value="1"/>
</dbReference>
<dbReference type="OrthoDB" id="21416at2759"/>
<dbReference type="FunFam" id="3.30.160.60:FF:000100">
    <property type="entry name" value="Zinc finger 45-like"/>
    <property type="match status" value="1"/>
</dbReference>
<evidence type="ECO:0000256" key="1">
    <source>
        <dbReference type="ARBA" id="ARBA00022723"/>
    </source>
</evidence>
<proteinExistence type="predicted"/>
<sequence>MATQPPVQAIVFQLGLQKFKASLSDREKREFSVTTLQDLKIAIETIQQKQRSERKLRAMSKLGRFLEGMQEYDKIVAVFLNTSEILAFVWVACTFYEAFDTLLDAYQRIGEHIHLLKQYEAYFQNQLHMCHPLALVYEDILAFHGKAMQFFKKKMWRQLFHAIWKTFEFEFGAILRNMRGHMTLIQSQATIVQFTEVLRVQELAKASMENQEKAEVHRRREVVRQWLSAANYEADQETFFNIRQQYPGTGHWLLSDNKFNSWFDPMFCSNHLLWLNGIPGAGKTVLASLVIDEAQNPKQRQQGISVVFFYCRYLDSKRSTFLGLARGLLAQLLSQDDDLLSYLHDKASTSGQTTLSTTSVARDLLEISVRNSDKLYVVIDGLDECERDERRKIVAFFEDIHASLPQDEADSLRCLFLSQDDSIARKDFAKVSSLKITEAHTRKDIQSYSLARSKDIQAKFSLTADRQYDVYQMIVNKAEGMFLFARLMTAYLYDQTSVADLDEQLSPATFPQGPLKLEEAYSRIIQRLSAGAPTHVQTLKLLRWMVCAKRPMYWREIQCAVSVDLDDQVVDWDRRKFSVDSKELGGSLVETSADGTIILVHHTAKRYLVDEKVVDINVGELELANLSISYLSFACFERNIDGKDLEVFISLGCYAFFDYAYAYWSNHLDACARLGNLQDDLEDIRETVEAFIEMHWIKPRTKTTVRKPFEERWKPLERNNNLERLVIAGYLAQRTLIASTSPEAGCEVLSLRQTMVKVRKILEQAWTTTADQDRFRSIYGDNIFKCPRVNCARFYDGFATQQLRDEHVPKHERLFFCSFQGCVMGKLGCTTLKELQKHETEYHGTFNIDEEELDFPEAPVMKLSFQCSQCDAKFTRKHNLKIHMRKHDATQQKQFICPSCGKSFARLGDRTRHESTTHSTAKFFACGGTLKNGSSWGCGREFNRGDMLARHWKSEKGKTCIGPKEQEEALETAGTNAPALS</sequence>
<name>A0A7U2F0G8_PHANO</name>
<dbReference type="EMBL" id="CP069026">
    <property type="protein sequence ID" value="QRC94264.1"/>
    <property type="molecule type" value="Genomic_DNA"/>
</dbReference>
<feature type="domain" description="C2H2-type" evidence="6">
    <location>
        <begin position="865"/>
        <end position="892"/>
    </location>
</feature>
<dbReference type="InterPro" id="IPR054471">
    <property type="entry name" value="GPIID_WHD"/>
</dbReference>
<dbReference type="InterPro" id="IPR056125">
    <property type="entry name" value="DUF7708"/>
</dbReference>
<dbReference type="Pfam" id="PF24809">
    <property type="entry name" value="DUF7708"/>
    <property type="match status" value="1"/>
</dbReference>
<keyword evidence="3 5" id="KW-0863">Zinc-finger</keyword>
<keyword evidence="9" id="KW-1185">Reference proteome</keyword>
<evidence type="ECO:0000256" key="3">
    <source>
        <dbReference type="ARBA" id="ARBA00022771"/>
    </source>
</evidence>
<evidence type="ECO:0000256" key="4">
    <source>
        <dbReference type="ARBA" id="ARBA00022833"/>
    </source>
</evidence>
<gene>
    <name evidence="8" type="ORF">JI435_305370</name>
</gene>
<dbReference type="PANTHER" id="PTHR10039:SF14">
    <property type="entry name" value="NACHT DOMAIN-CONTAINING PROTEIN"/>
    <property type="match status" value="1"/>
</dbReference>
<reference evidence="9" key="1">
    <citation type="journal article" date="2021" name="BMC Genomics">
        <title>Chromosome-level genome assembly and manually-curated proteome of model necrotroph Parastagonospora nodorum Sn15 reveals a genome-wide trove of candidate effector homologs, and redundancy of virulence-related functions within an accessory chromosome.</title>
        <authorList>
            <person name="Bertazzoni S."/>
            <person name="Jones D.A.B."/>
            <person name="Phan H.T."/>
            <person name="Tan K.-C."/>
            <person name="Hane J.K."/>
        </authorList>
    </citation>
    <scope>NUCLEOTIDE SEQUENCE [LARGE SCALE GENOMIC DNA]</scope>
    <source>
        <strain evidence="9">SN15 / ATCC MYA-4574 / FGSC 10173)</strain>
    </source>
</reference>
<dbReference type="GO" id="GO:0008270">
    <property type="term" value="F:zinc ion binding"/>
    <property type="evidence" value="ECO:0007669"/>
    <property type="project" value="UniProtKB-KW"/>
</dbReference>
<dbReference type="InterPro" id="IPR007111">
    <property type="entry name" value="NACHT_NTPase"/>
</dbReference>
<evidence type="ECO:0008006" key="10">
    <source>
        <dbReference type="Google" id="ProtNLM"/>
    </source>
</evidence>
<dbReference type="PROSITE" id="PS50837">
    <property type="entry name" value="NACHT"/>
    <property type="match status" value="1"/>
</dbReference>
<dbReference type="VEuPathDB" id="FungiDB:JI435_305370"/>
<dbReference type="InterPro" id="IPR056884">
    <property type="entry name" value="NPHP3-like_N"/>
</dbReference>
<protein>
    <recommendedName>
        <fullName evidence="10">C2H2-type domain-containing protein</fullName>
    </recommendedName>
</protein>
<evidence type="ECO:0000313" key="8">
    <source>
        <dbReference type="EMBL" id="QRC94264.1"/>
    </source>
</evidence>
<dbReference type="AlphaFoldDB" id="A0A7U2F0G8"/>
<keyword evidence="4" id="KW-0862">Zinc</keyword>
<evidence type="ECO:0000313" key="9">
    <source>
        <dbReference type="Proteomes" id="UP000663193"/>
    </source>
</evidence>
<organism evidence="8 9">
    <name type="scientific">Phaeosphaeria nodorum (strain SN15 / ATCC MYA-4574 / FGSC 10173)</name>
    <name type="common">Glume blotch fungus</name>
    <name type="synonym">Parastagonospora nodorum</name>
    <dbReference type="NCBI Taxonomy" id="321614"/>
    <lineage>
        <taxon>Eukaryota</taxon>
        <taxon>Fungi</taxon>
        <taxon>Dikarya</taxon>
        <taxon>Ascomycota</taxon>
        <taxon>Pezizomycotina</taxon>
        <taxon>Dothideomycetes</taxon>
        <taxon>Pleosporomycetidae</taxon>
        <taxon>Pleosporales</taxon>
        <taxon>Pleosporineae</taxon>
        <taxon>Phaeosphaeriaceae</taxon>
        <taxon>Parastagonospora</taxon>
    </lineage>
</organism>
<dbReference type="Gene3D" id="3.40.50.300">
    <property type="entry name" value="P-loop containing nucleotide triphosphate hydrolases"/>
    <property type="match status" value="1"/>
</dbReference>
<feature type="domain" description="C2H2-type" evidence="6">
    <location>
        <begin position="895"/>
        <end position="923"/>
    </location>
</feature>
<evidence type="ECO:0000259" key="6">
    <source>
        <dbReference type="PROSITE" id="PS50157"/>
    </source>
</evidence>
<keyword evidence="2" id="KW-0677">Repeat</keyword>
<dbReference type="SMART" id="SM00355">
    <property type="entry name" value="ZnF_C2H2"/>
    <property type="match status" value="4"/>
</dbReference>
<dbReference type="Gene3D" id="3.30.160.60">
    <property type="entry name" value="Classic Zinc Finger"/>
    <property type="match status" value="2"/>
</dbReference>
<dbReference type="SUPFAM" id="SSF57667">
    <property type="entry name" value="beta-beta-alpha zinc fingers"/>
    <property type="match status" value="1"/>
</dbReference>
<dbReference type="InterPro" id="IPR027417">
    <property type="entry name" value="P-loop_NTPase"/>
</dbReference>